<dbReference type="OrthoDB" id="6500128at2759"/>
<dbReference type="GO" id="GO:0042626">
    <property type="term" value="F:ATPase-coupled transmembrane transporter activity"/>
    <property type="evidence" value="ECO:0007669"/>
    <property type="project" value="TreeGrafter"/>
</dbReference>
<proteinExistence type="predicted"/>
<dbReference type="Gene3D" id="3.40.50.300">
    <property type="entry name" value="P-loop containing nucleotide triphosphate hydrolases"/>
    <property type="match status" value="2"/>
</dbReference>
<dbReference type="SUPFAM" id="SSF52540">
    <property type="entry name" value="P-loop containing nucleoside triphosphate hydrolases"/>
    <property type="match status" value="1"/>
</dbReference>
<evidence type="ECO:0000313" key="2">
    <source>
        <dbReference type="Proteomes" id="UP000541444"/>
    </source>
</evidence>
<organism evidence="1 2">
    <name type="scientific">Kingdonia uniflora</name>
    <dbReference type="NCBI Taxonomy" id="39325"/>
    <lineage>
        <taxon>Eukaryota</taxon>
        <taxon>Viridiplantae</taxon>
        <taxon>Streptophyta</taxon>
        <taxon>Embryophyta</taxon>
        <taxon>Tracheophyta</taxon>
        <taxon>Spermatophyta</taxon>
        <taxon>Magnoliopsida</taxon>
        <taxon>Ranunculales</taxon>
        <taxon>Circaeasteraceae</taxon>
        <taxon>Kingdonia</taxon>
    </lineage>
</organism>
<dbReference type="EMBL" id="JACGCM010002601">
    <property type="protein sequence ID" value="KAF6138320.1"/>
    <property type="molecule type" value="Genomic_DNA"/>
</dbReference>
<dbReference type="InterPro" id="IPR027417">
    <property type="entry name" value="P-loop_NTPase"/>
</dbReference>
<dbReference type="GO" id="GO:0005886">
    <property type="term" value="C:plasma membrane"/>
    <property type="evidence" value="ECO:0007669"/>
    <property type="project" value="TreeGrafter"/>
</dbReference>
<comment type="caution">
    <text evidence="1">The sequence shown here is derived from an EMBL/GenBank/DDBJ whole genome shotgun (WGS) entry which is preliminary data.</text>
</comment>
<dbReference type="AlphaFoldDB" id="A0A7J7L6W6"/>
<reference evidence="1 2" key="1">
    <citation type="journal article" date="2020" name="IScience">
        <title>Genome Sequencing of the Endangered Kingdonia uniflora (Circaeasteraceae, Ranunculales) Reveals Potential Mechanisms of Evolutionary Specialization.</title>
        <authorList>
            <person name="Sun Y."/>
            <person name="Deng T."/>
            <person name="Zhang A."/>
            <person name="Moore M.J."/>
            <person name="Landis J.B."/>
            <person name="Lin N."/>
            <person name="Zhang H."/>
            <person name="Zhang X."/>
            <person name="Huang J."/>
            <person name="Zhang X."/>
            <person name="Sun H."/>
            <person name="Wang H."/>
        </authorList>
    </citation>
    <scope>NUCLEOTIDE SEQUENCE [LARGE SCALE GENOMIC DNA]</scope>
    <source>
        <strain evidence="1">TB1705</strain>
        <tissue evidence="1">Leaf</tissue>
    </source>
</reference>
<dbReference type="Proteomes" id="UP000541444">
    <property type="component" value="Unassembled WGS sequence"/>
</dbReference>
<dbReference type="PANTHER" id="PTHR24222:SF82">
    <property type="entry name" value="ABC TRANSPORTER DOMAIN-CONTAINING PROTEIN"/>
    <property type="match status" value="1"/>
</dbReference>
<accession>A0A7J7L6W6</accession>
<dbReference type="InterPro" id="IPR039421">
    <property type="entry name" value="Type_1_exporter"/>
</dbReference>
<dbReference type="PANTHER" id="PTHR24222">
    <property type="entry name" value="ABC TRANSPORTER B FAMILY"/>
    <property type="match status" value="1"/>
</dbReference>
<protein>
    <submittedName>
        <fullName evidence="1">Uncharacterized protein</fullName>
    </submittedName>
</protein>
<keyword evidence="2" id="KW-1185">Reference proteome</keyword>
<evidence type="ECO:0000313" key="1">
    <source>
        <dbReference type="EMBL" id="KAF6138320.1"/>
    </source>
</evidence>
<gene>
    <name evidence="1" type="ORF">GIB67_001549</name>
</gene>
<sequence length="88" mass="9840">MDSDDSNGLKPKKINGEVEVKEVDFCYPSRLKKMIFVGLSLKEPTLFAGTIFKNISYGKDNATKAEIVEAATLANAHKFIRYYCSTTQ</sequence>
<name>A0A7J7L6W6_9MAGN</name>